<name>A0A951PDZ8_9CYAN</name>
<sequence>MPAAAATGISAIPSLQPDQPTWVVDQATALSRITRSELGSELEKLADQTGTEVRFVTVHRLDYGETVESFAEKLFKRWFPTAADQANQVLVVLDNVTNTTAIQTGSQVKTMLSDETAQSVVQETMMVPLRDGNKYNQAFLDASDRLVAVLSGDPDPGPPVIEDTIQTEGTFARAEDTDDRSATVVVVVLLVLATVIPMATYYFYQFMQS</sequence>
<keyword evidence="1" id="KW-0472">Membrane</keyword>
<comment type="caution">
    <text evidence="3">The sequence shown here is derived from an EMBL/GenBank/DDBJ whole genome shotgun (WGS) entry which is preliminary data.</text>
</comment>
<dbReference type="Pfam" id="PF04536">
    <property type="entry name" value="TPM_phosphatase"/>
    <property type="match status" value="1"/>
</dbReference>
<gene>
    <name evidence="3" type="ORF">KME07_20790</name>
</gene>
<organism evidence="3 4">
    <name type="scientific">Pegethrix bostrychoides GSE-TBD4-15B</name>
    <dbReference type="NCBI Taxonomy" id="2839662"/>
    <lineage>
        <taxon>Bacteria</taxon>
        <taxon>Bacillati</taxon>
        <taxon>Cyanobacteriota</taxon>
        <taxon>Cyanophyceae</taxon>
        <taxon>Oculatellales</taxon>
        <taxon>Oculatellaceae</taxon>
        <taxon>Pegethrix</taxon>
    </lineage>
</organism>
<evidence type="ECO:0000313" key="4">
    <source>
        <dbReference type="Proteomes" id="UP000707356"/>
    </source>
</evidence>
<proteinExistence type="predicted"/>
<dbReference type="Gene3D" id="3.10.310.50">
    <property type="match status" value="1"/>
</dbReference>
<dbReference type="PANTHER" id="PTHR30373:SF2">
    <property type="entry name" value="UPF0603 PROTEIN YGCG"/>
    <property type="match status" value="1"/>
</dbReference>
<evidence type="ECO:0000259" key="2">
    <source>
        <dbReference type="Pfam" id="PF04536"/>
    </source>
</evidence>
<dbReference type="EMBL" id="JAHHHV010000081">
    <property type="protein sequence ID" value="MBW4467871.1"/>
    <property type="molecule type" value="Genomic_DNA"/>
</dbReference>
<feature type="domain" description="TPM" evidence="2">
    <location>
        <begin position="23"/>
        <end position="148"/>
    </location>
</feature>
<evidence type="ECO:0000313" key="3">
    <source>
        <dbReference type="EMBL" id="MBW4467871.1"/>
    </source>
</evidence>
<keyword evidence="1" id="KW-0812">Transmembrane</keyword>
<feature type="transmembrane region" description="Helical" evidence="1">
    <location>
        <begin position="182"/>
        <end position="204"/>
    </location>
</feature>
<dbReference type="InterPro" id="IPR007621">
    <property type="entry name" value="TPM_dom"/>
</dbReference>
<evidence type="ECO:0000256" key="1">
    <source>
        <dbReference type="SAM" id="Phobius"/>
    </source>
</evidence>
<dbReference type="Proteomes" id="UP000707356">
    <property type="component" value="Unassembled WGS sequence"/>
</dbReference>
<reference evidence="3" key="2">
    <citation type="journal article" date="2022" name="Microbiol. Resour. Announc.">
        <title>Metagenome Sequencing to Explore Phylogenomics of Terrestrial Cyanobacteria.</title>
        <authorList>
            <person name="Ward R.D."/>
            <person name="Stajich J.E."/>
            <person name="Johansen J.R."/>
            <person name="Huntemann M."/>
            <person name="Clum A."/>
            <person name="Foster B."/>
            <person name="Foster B."/>
            <person name="Roux S."/>
            <person name="Palaniappan K."/>
            <person name="Varghese N."/>
            <person name="Mukherjee S."/>
            <person name="Reddy T.B.K."/>
            <person name="Daum C."/>
            <person name="Copeland A."/>
            <person name="Chen I.A."/>
            <person name="Ivanova N.N."/>
            <person name="Kyrpides N.C."/>
            <person name="Shapiro N."/>
            <person name="Eloe-Fadrosh E.A."/>
            <person name="Pietrasiak N."/>
        </authorList>
    </citation>
    <scope>NUCLEOTIDE SEQUENCE</scope>
    <source>
        <strain evidence="3">GSE-TBD4-15B</strain>
    </source>
</reference>
<dbReference type="PANTHER" id="PTHR30373">
    <property type="entry name" value="UPF0603 PROTEIN YGCG"/>
    <property type="match status" value="1"/>
</dbReference>
<reference evidence="3" key="1">
    <citation type="submission" date="2021-05" db="EMBL/GenBank/DDBJ databases">
        <authorList>
            <person name="Pietrasiak N."/>
            <person name="Ward R."/>
            <person name="Stajich J.E."/>
            <person name="Kurbessoian T."/>
        </authorList>
    </citation>
    <scope>NUCLEOTIDE SEQUENCE</scope>
    <source>
        <strain evidence="3">GSE-TBD4-15B</strain>
    </source>
</reference>
<accession>A0A951PDZ8</accession>
<dbReference type="NCBIfam" id="NF047379">
    <property type="entry name" value="photo_II_Psb32"/>
    <property type="match status" value="1"/>
</dbReference>
<dbReference type="AlphaFoldDB" id="A0A951PDZ8"/>
<protein>
    <submittedName>
        <fullName evidence="3">TPM domain-containing protein</fullName>
    </submittedName>
</protein>
<keyword evidence="1" id="KW-1133">Transmembrane helix</keyword>